<reference evidence="3 4" key="1">
    <citation type="submission" date="2020-04" db="EMBL/GenBank/DDBJ databases">
        <title>Plant Genome Project.</title>
        <authorList>
            <person name="Zhang R.-G."/>
        </authorList>
    </citation>
    <scope>NUCLEOTIDE SEQUENCE [LARGE SCALE GENOMIC DNA]</scope>
    <source>
        <strain evidence="3">YNK0</strain>
        <tissue evidence="3">Leaf</tissue>
    </source>
</reference>
<dbReference type="InterPro" id="IPR002885">
    <property type="entry name" value="PPR_rpt"/>
</dbReference>
<dbReference type="InterPro" id="IPR046960">
    <property type="entry name" value="PPR_At4g14850-like_plant"/>
</dbReference>
<evidence type="ECO:0000256" key="1">
    <source>
        <dbReference type="ARBA" id="ARBA00022737"/>
    </source>
</evidence>
<dbReference type="Proteomes" id="UP000655225">
    <property type="component" value="Unassembled WGS sequence"/>
</dbReference>
<dbReference type="NCBIfam" id="TIGR00756">
    <property type="entry name" value="PPR"/>
    <property type="match status" value="2"/>
</dbReference>
<dbReference type="InterPro" id="IPR011990">
    <property type="entry name" value="TPR-like_helical_dom_sf"/>
</dbReference>
<sequence>MLGASCLRRRQALHAAHQVFDRMPKRDVVAWNAILASYVRWWLVEVAKDLFEDMPIRNASSWTTMIGGYLQVGDSREALEYFRLMQIDGVRPDKMTVVEAYKMLENLQGDKLKTVSCYNAIISGLAVHGLGEEAIEVFKDAEKTGIGIDDDPRKCGIGRAISNENVQVDPTNSGFVSIEIEFVCCRGKVGRSCWGDNSHPRSEEIYSKLVELSELTKLATEIREQGKL</sequence>
<evidence type="ECO:0000313" key="3">
    <source>
        <dbReference type="EMBL" id="KAF8369616.1"/>
    </source>
</evidence>
<dbReference type="AlphaFoldDB" id="A0A835CXQ8"/>
<proteinExistence type="predicted"/>
<name>A0A835CXQ8_TETSI</name>
<keyword evidence="4" id="KW-1185">Reference proteome</keyword>
<dbReference type="PROSITE" id="PS51375">
    <property type="entry name" value="PPR"/>
    <property type="match status" value="2"/>
</dbReference>
<evidence type="ECO:0000313" key="4">
    <source>
        <dbReference type="Proteomes" id="UP000655225"/>
    </source>
</evidence>
<organism evidence="3 4">
    <name type="scientific">Tetracentron sinense</name>
    <name type="common">Spur-leaf</name>
    <dbReference type="NCBI Taxonomy" id="13715"/>
    <lineage>
        <taxon>Eukaryota</taxon>
        <taxon>Viridiplantae</taxon>
        <taxon>Streptophyta</taxon>
        <taxon>Embryophyta</taxon>
        <taxon>Tracheophyta</taxon>
        <taxon>Spermatophyta</taxon>
        <taxon>Magnoliopsida</taxon>
        <taxon>Trochodendrales</taxon>
        <taxon>Trochodendraceae</taxon>
        <taxon>Tetracentron</taxon>
    </lineage>
</organism>
<dbReference type="GO" id="GO:0009451">
    <property type="term" value="P:RNA modification"/>
    <property type="evidence" value="ECO:0007669"/>
    <property type="project" value="InterPro"/>
</dbReference>
<accession>A0A835CXQ8</accession>
<evidence type="ECO:0000256" key="2">
    <source>
        <dbReference type="PROSITE-ProRule" id="PRU00708"/>
    </source>
</evidence>
<feature type="repeat" description="PPR" evidence="2">
    <location>
        <begin position="58"/>
        <end position="92"/>
    </location>
</feature>
<gene>
    <name evidence="3" type="ORF">HHK36_032363</name>
</gene>
<dbReference type="PANTHER" id="PTHR47926">
    <property type="entry name" value="PENTATRICOPEPTIDE REPEAT-CONTAINING PROTEIN"/>
    <property type="match status" value="1"/>
</dbReference>
<evidence type="ECO:0008006" key="5">
    <source>
        <dbReference type="Google" id="ProtNLM"/>
    </source>
</evidence>
<dbReference type="Gene3D" id="1.25.40.10">
    <property type="entry name" value="Tetratricopeptide repeat domain"/>
    <property type="match status" value="1"/>
</dbReference>
<dbReference type="Pfam" id="PF01535">
    <property type="entry name" value="PPR"/>
    <property type="match status" value="3"/>
</dbReference>
<feature type="repeat" description="PPR" evidence="2">
    <location>
        <begin position="114"/>
        <end position="148"/>
    </location>
</feature>
<dbReference type="EMBL" id="JABCRI010000637">
    <property type="protein sequence ID" value="KAF8369616.1"/>
    <property type="molecule type" value="Genomic_DNA"/>
</dbReference>
<comment type="caution">
    <text evidence="3">The sequence shown here is derived from an EMBL/GenBank/DDBJ whole genome shotgun (WGS) entry which is preliminary data.</text>
</comment>
<protein>
    <recommendedName>
        <fullName evidence="5">Pentatricopeptide repeat-containing protein</fullName>
    </recommendedName>
</protein>
<dbReference type="OrthoDB" id="1937829at2759"/>
<dbReference type="OMA" id="SVHANCL"/>
<dbReference type="GO" id="GO:0003723">
    <property type="term" value="F:RNA binding"/>
    <property type="evidence" value="ECO:0007669"/>
    <property type="project" value="InterPro"/>
</dbReference>
<keyword evidence="1" id="KW-0677">Repeat</keyword>